<feature type="compositionally biased region" description="Basic and acidic residues" evidence="1">
    <location>
        <begin position="501"/>
        <end position="522"/>
    </location>
</feature>
<feature type="compositionally biased region" description="Low complexity" evidence="1">
    <location>
        <begin position="370"/>
        <end position="388"/>
    </location>
</feature>
<evidence type="ECO:0000313" key="2">
    <source>
        <dbReference type="EMBL" id="RPB01023.1"/>
    </source>
</evidence>
<dbReference type="OrthoDB" id="4121208at2759"/>
<protein>
    <submittedName>
        <fullName evidence="2">Uncharacterized protein</fullName>
    </submittedName>
</protein>
<accession>A0A3N4JRT2</accession>
<proteinExistence type="predicted"/>
<name>A0A3N4JRT2_9PEZI</name>
<dbReference type="EMBL" id="ML120376">
    <property type="protein sequence ID" value="RPB01023.1"/>
    <property type="molecule type" value="Genomic_DNA"/>
</dbReference>
<feature type="region of interest" description="Disordered" evidence="1">
    <location>
        <begin position="157"/>
        <end position="189"/>
    </location>
</feature>
<sequence length="522" mass="58911">MLRRIWEISPSWQYFTIRFHPTPYSPNTTNTLVSRINPRCTIINSSGRIKSSSAARLFEWIPVELYDGKVGYVPVQTNEPCFYHPMELIIASHSSLNFSGGSGGVGGQSKPTDYKTEQNEGGLENFVAQVLVHYYDIRLYYIFSQGKGVPPSLPKHLPNNNNNNLHPHNPIPKRNPIPSHPSIPTSHNLPPRIRRLQPGQPGLHNRLFPAHIQLWVTFSHADTYALRTAECGGVYTVRGSPVTATATAGVQYVEAVITKYAISYRDYVDARYSRVRVERCVEEEEEEEEECEVWYERWVEQVFEEEEVIVIVPVTVNTYCPEPTTITYAGTTVTVLAADVPTTVVFVTESKVTVTSTVTRVGTTTATATTTEYTTPGYSPSSSSSYKHPPSPPPSSSTRHFASTPHYPATTPYPRPSPIAYPPQQSEECEEEDKDLESHSYGRFSDNEGMHAWGRIYDSTVSKELRKRQSWGEYQDNEEAHNYGEYAEYGRQRGQKVHWGGRKDGGGRRGHRYDDKAVDSYE</sequence>
<organism evidence="2 3">
    <name type="scientific">Choiromyces venosus 120613-1</name>
    <dbReference type="NCBI Taxonomy" id="1336337"/>
    <lineage>
        <taxon>Eukaryota</taxon>
        <taxon>Fungi</taxon>
        <taxon>Dikarya</taxon>
        <taxon>Ascomycota</taxon>
        <taxon>Pezizomycotina</taxon>
        <taxon>Pezizomycetes</taxon>
        <taxon>Pezizales</taxon>
        <taxon>Tuberaceae</taxon>
        <taxon>Choiromyces</taxon>
    </lineage>
</organism>
<feature type="compositionally biased region" description="Pro residues" evidence="1">
    <location>
        <begin position="411"/>
        <end position="421"/>
    </location>
</feature>
<feature type="region of interest" description="Disordered" evidence="1">
    <location>
        <begin position="490"/>
        <end position="522"/>
    </location>
</feature>
<feature type="compositionally biased region" description="Basic and acidic residues" evidence="1">
    <location>
        <begin position="436"/>
        <end position="448"/>
    </location>
</feature>
<gene>
    <name evidence="2" type="ORF">L873DRAFT_1894064</name>
</gene>
<feature type="compositionally biased region" description="Low complexity" evidence="1">
    <location>
        <begin position="157"/>
        <end position="168"/>
    </location>
</feature>
<evidence type="ECO:0000256" key="1">
    <source>
        <dbReference type="SAM" id="MobiDB-lite"/>
    </source>
</evidence>
<keyword evidence="3" id="KW-1185">Reference proteome</keyword>
<dbReference type="AlphaFoldDB" id="A0A3N4JRT2"/>
<dbReference type="Proteomes" id="UP000276215">
    <property type="component" value="Unassembled WGS sequence"/>
</dbReference>
<evidence type="ECO:0000313" key="3">
    <source>
        <dbReference type="Proteomes" id="UP000276215"/>
    </source>
</evidence>
<reference evidence="2 3" key="1">
    <citation type="journal article" date="2018" name="Nat. Ecol. Evol.">
        <title>Pezizomycetes genomes reveal the molecular basis of ectomycorrhizal truffle lifestyle.</title>
        <authorList>
            <person name="Murat C."/>
            <person name="Payen T."/>
            <person name="Noel B."/>
            <person name="Kuo A."/>
            <person name="Morin E."/>
            <person name="Chen J."/>
            <person name="Kohler A."/>
            <person name="Krizsan K."/>
            <person name="Balestrini R."/>
            <person name="Da Silva C."/>
            <person name="Montanini B."/>
            <person name="Hainaut M."/>
            <person name="Levati E."/>
            <person name="Barry K.W."/>
            <person name="Belfiori B."/>
            <person name="Cichocki N."/>
            <person name="Clum A."/>
            <person name="Dockter R.B."/>
            <person name="Fauchery L."/>
            <person name="Guy J."/>
            <person name="Iotti M."/>
            <person name="Le Tacon F."/>
            <person name="Lindquist E.A."/>
            <person name="Lipzen A."/>
            <person name="Malagnac F."/>
            <person name="Mello A."/>
            <person name="Molinier V."/>
            <person name="Miyauchi S."/>
            <person name="Poulain J."/>
            <person name="Riccioni C."/>
            <person name="Rubini A."/>
            <person name="Sitrit Y."/>
            <person name="Splivallo R."/>
            <person name="Traeger S."/>
            <person name="Wang M."/>
            <person name="Zifcakova L."/>
            <person name="Wipf D."/>
            <person name="Zambonelli A."/>
            <person name="Paolocci F."/>
            <person name="Nowrousian M."/>
            <person name="Ottonello S."/>
            <person name="Baldrian P."/>
            <person name="Spatafora J.W."/>
            <person name="Henrissat B."/>
            <person name="Nagy L.G."/>
            <person name="Aury J.M."/>
            <person name="Wincker P."/>
            <person name="Grigoriev I.V."/>
            <person name="Bonfante P."/>
            <person name="Martin F.M."/>
        </authorList>
    </citation>
    <scope>NUCLEOTIDE SEQUENCE [LARGE SCALE GENOMIC DNA]</scope>
    <source>
        <strain evidence="2 3">120613-1</strain>
    </source>
</reference>
<feature type="region of interest" description="Disordered" evidence="1">
    <location>
        <begin position="370"/>
        <end position="448"/>
    </location>
</feature>
<feature type="compositionally biased region" description="Pro residues" evidence="1">
    <location>
        <begin position="169"/>
        <end position="181"/>
    </location>
</feature>